<keyword evidence="9" id="KW-1185">Reference proteome</keyword>
<keyword evidence="3 6" id="KW-0808">Transferase</keyword>
<dbReference type="Gene3D" id="3.30.70.1170">
    <property type="entry name" value="Sun protein, domain 3"/>
    <property type="match status" value="1"/>
</dbReference>
<dbReference type="InterPro" id="IPR031341">
    <property type="entry name" value="Methyltr_RsmF_N"/>
</dbReference>
<evidence type="ECO:0000256" key="1">
    <source>
        <dbReference type="ARBA" id="ARBA00022490"/>
    </source>
</evidence>
<evidence type="ECO:0000313" key="9">
    <source>
        <dbReference type="Proteomes" id="UP000051217"/>
    </source>
</evidence>
<dbReference type="Gene3D" id="2.30.130.60">
    <property type="match status" value="1"/>
</dbReference>
<dbReference type="GO" id="GO:0032259">
    <property type="term" value="P:methylation"/>
    <property type="evidence" value="ECO:0007669"/>
    <property type="project" value="UniProtKB-KW"/>
</dbReference>
<dbReference type="Proteomes" id="UP000051217">
    <property type="component" value="Unassembled WGS sequence"/>
</dbReference>
<dbReference type="InterPro" id="IPR011023">
    <property type="entry name" value="Nop2p"/>
</dbReference>
<evidence type="ECO:0000259" key="7">
    <source>
        <dbReference type="PROSITE" id="PS51686"/>
    </source>
</evidence>
<evidence type="ECO:0000256" key="4">
    <source>
        <dbReference type="ARBA" id="ARBA00022691"/>
    </source>
</evidence>
<comment type="caution">
    <text evidence="8">The sequence shown here is derived from an EMBL/GenBank/DDBJ whole genome shotgun (WGS) entry which is preliminary data.</text>
</comment>
<comment type="similarity">
    <text evidence="6">Belongs to the class I-like SAM-binding methyltransferase superfamily. RsmB/NOP family.</text>
</comment>
<name>A0ABR5PPQ8_9LACO</name>
<evidence type="ECO:0000256" key="3">
    <source>
        <dbReference type="ARBA" id="ARBA00022679"/>
    </source>
</evidence>
<dbReference type="Pfam" id="PF01189">
    <property type="entry name" value="Methyltr_RsmB-F"/>
    <property type="match status" value="1"/>
</dbReference>
<dbReference type="InterPro" id="IPR049560">
    <property type="entry name" value="MeTrfase_RsmB-F_NOP2_cat"/>
</dbReference>
<dbReference type="RefSeq" id="WP_056971166.1">
    <property type="nucleotide sequence ID" value="NZ_AZFI01000003.1"/>
</dbReference>
<evidence type="ECO:0000256" key="2">
    <source>
        <dbReference type="ARBA" id="ARBA00022603"/>
    </source>
</evidence>
<keyword evidence="4 6" id="KW-0949">S-adenosyl-L-methionine</keyword>
<reference evidence="8 9" key="1">
    <citation type="journal article" date="2015" name="Genome Announc.">
        <title>Expanding the biotechnology potential of lactobacilli through comparative genomics of 213 strains and associated genera.</title>
        <authorList>
            <person name="Sun Z."/>
            <person name="Harris H.M."/>
            <person name="McCann A."/>
            <person name="Guo C."/>
            <person name="Argimon S."/>
            <person name="Zhang W."/>
            <person name="Yang X."/>
            <person name="Jeffery I.B."/>
            <person name="Cooney J.C."/>
            <person name="Kagawa T.F."/>
            <person name="Liu W."/>
            <person name="Song Y."/>
            <person name="Salvetti E."/>
            <person name="Wrobel A."/>
            <person name="Rasinkangas P."/>
            <person name="Parkhill J."/>
            <person name="Rea M.C."/>
            <person name="O'Sullivan O."/>
            <person name="Ritari J."/>
            <person name="Douillard F.P."/>
            <person name="Paul Ross R."/>
            <person name="Yang R."/>
            <person name="Briner A.E."/>
            <person name="Felis G.E."/>
            <person name="de Vos W.M."/>
            <person name="Barrangou R."/>
            <person name="Klaenhammer T.R."/>
            <person name="Caufield P.W."/>
            <person name="Cui Y."/>
            <person name="Zhang H."/>
            <person name="O'Toole P.W."/>
        </authorList>
    </citation>
    <scope>NUCLEOTIDE SEQUENCE [LARGE SCALE GENOMIC DNA]</scope>
    <source>
        <strain evidence="8 9">DSM 15836</strain>
    </source>
</reference>
<feature type="active site" description="Nucleophile" evidence="6">
    <location>
        <position position="225"/>
    </location>
</feature>
<dbReference type="GO" id="GO:0008168">
    <property type="term" value="F:methyltransferase activity"/>
    <property type="evidence" value="ECO:0007669"/>
    <property type="project" value="UniProtKB-KW"/>
</dbReference>
<dbReference type="NCBIfam" id="TIGR00446">
    <property type="entry name" value="nop2p"/>
    <property type="match status" value="1"/>
</dbReference>
<organism evidence="8 9">
    <name type="scientific">Ligilactobacillus acidipiscis DSM 15836</name>
    <dbReference type="NCBI Taxonomy" id="1423716"/>
    <lineage>
        <taxon>Bacteria</taxon>
        <taxon>Bacillati</taxon>
        <taxon>Bacillota</taxon>
        <taxon>Bacilli</taxon>
        <taxon>Lactobacillales</taxon>
        <taxon>Lactobacillaceae</taxon>
        <taxon>Ligilactobacillus</taxon>
    </lineage>
</organism>
<accession>A0ABR5PPQ8</accession>
<dbReference type="InterPro" id="IPR001678">
    <property type="entry name" value="MeTrfase_RsmB-F_NOP2_dom"/>
</dbReference>
<dbReference type="CDD" id="cd02440">
    <property type="entry name" value="AdoMet_MTases"/>
    <property type="match status" value="1"/>
</dbReference>
<dbReference type="Pfam" id="PF17125">
    <property type="entry name" value="Methyltr_RsmF_N"/>
    <property type="match status" value="1"/>
</dbReference>
<dbReference type="PROSITE" id="PS51686">
    <property type="entry name" value="SAM_MT_RSMB_NOP"/>
    <property type="match status" value="1"/>
</dbReference>
<dbReference type="InterPro" id="IPR029063">
    <property type="entry name" value="SAM-dependent_MTases_sf"/>
</dbReference>
<evidence type="ECO:0000256" key="5">
    <source>
        <dbReference type="ARBA" id="ARBA00022884"/>
    </source>
</evidence>
<proteinExistence type="inferred from homology"/>
<feature type="binding site" evidence="6">
    <location>
        <position position="127"/>
    </location>
    <ligand>
        <name>S-adenosyl-L-methionine</name>
        <dbReference type="ChEBI" id="CHEBI:59789"/>
    </ligand>
</feature>
<gene>
    <name evidence="8" type="ORF">FC65_GL001299</name>
</gene>
<keyword evidence="5 6" id="KW-0694">RNA-binding</keyword>
<feature type="binding site" evidence="6">
    <location>
        <begin position="103"/>
        <end position="109"/>
    </location>
    <ligand>
        <name>S-adenosyl-L-methionine</name>
        <dbReference type="ChEBI" id="CHEBI:59789"/>
    </ligand>
</feature>
<sequence>MKLPQEFIDKYRNLLGEESDAFFTTFDQPSEKGFRINPLKSDPQKIQYALNKPVEYTKYGYYGSVSGKSLEHQSGYVYSQDLSAMYVAENVTVAPKARILDLCAAPGGKSTQVASLMNNQGLLVSNEINHARAKILAENVERIGAKNVIVLNESPARLAEVFQDYFDQILVDAPCSGEGMFRKDHQAVSYWNKDYPQQCAGRQKEILTSAYQMLAPGGSIIYSTCTFAPEEDEQVVEWLLEQYPALQIQPIKKYPGMDDGRPEFADSNSDLSDAVRLWPHHFKGDGHFIAKLTDTRPKKAAVSVKKVKKKRMNQRQSLTKEQLALWEDFSAVLTDGFHFSLADLRCYGDHLYFYQHSWPDISHLKFMRPGLLLGQFKKKRFEPAYTLALALQPQDCSQILEVSHDDWAKYVHGETILAGGSSLRNGWKLLVCEGKPFAFGKLVNGTVKNFFPKGLRFEARLLVV</sequence>
<feature type="domain" description="SAM-dependent MTase RsmB/NOP-type" evidence="7">
    <location>
        <begin position="1"/>
        <end position="295"/>
    </location>
</feature>
<keyword evidence="1" id="KW-0963">Cytoplasm</keyword>
<dbReference type="EMBL" id="AZFI01000003">
    <property type="protein sequence ID" value="KRM31900.1"/>
    <property type="molecule type" value="Genomic_DNA"/>
</dbReference>
<dbReference type="InterPro" id="IPR031340">
    <property type="entry name" value="RsmF_methylt_CI"/>
</dbReference>
<dbReference type="InterPro" id="IPR023267">
    <property type="entry name" value="RCMT"/>
</dbReference>
<dbReference type="Pfam" id="PF17126">
    <property type="entry name" value="RsmF_methylt_CI"/>
    <property type="match status" value="1"/>
</dbReference>
<dbReference type="Pfam" id="PF13636">
    <property type="entry name" value="Methyltranf_PUA"/>
    <property type="match status" value="1"/>
</dbReference>
<evidence type="ECO:0000313" key="8">
    <source>
        <dbReference type="EMBL" id="KRM31900.1"/>
    </source>
</evidence>
<feature type="binding site" evidence="6">
    <location>
        <position position="172"/>
    </location>
    <ligand>
        <name>S-adenosyl-L-methionine</name>
        <dbReference type="ChEBI" id="CHEBI:59789"/>
    </ligand>
</feature>
<dbReference type="CDD" id="cd21147">
    <property type="entry name" value="RsmF_methylt_CTD1"/>
    <property type="match status" value="1"/>
</dbReference>
<protein>
    <submittedName>
        <fullName evidence="8">23S rRNA m(5)C methyltransferase</fullName>
    </submittedName>
</protein>
<evidence type="ECO:0000256" key="6">
    <source>
        <dbReference type="PROSITE-ProRule" id="PRU01023"/>
    </source>
</evidence>
<dbReference type="PRINTS" id="PR02008">
    <property type="entry name" value="RCMTFAMILY"/>
</dbReference>
<dbReference type="InterPro" id="IPR027391">
    <property type="entry name" value="Nol1_Nop2_Fmu_2"/>
</dbReference>
<dbReference type="PANTHER" id="PTHR22807:SF30">
    <property type="entry name" value="28S RRNA (CYTOSINE(4447)-C(5))-METHYLTRANSFERASE-RELATED"/>
    <property type="match status" value="1"/>
</dbReference>
<dbReference type="PANTHER" id="PTHR22807">
    <property type="entry name" value="NOP2 YEAST -RELATED NOL1/NOP2/FMU SUN DOMAIN-CONTAINING"/>
    <property type="match status" value="1"/>
</dbReference>
<dbReference type="Gene3D" id="3.40.50.150">
    <property type="entry name" value="Vaccinia Virus protein VP39"/>
    <property type="match status" value="1"/>
</dbReference>
<comment type="caution">
    <text evidence="6">Lacks conserved residue(s) required for the propagation of feature annotation.</text>
</comment>
<keyword evidence="2 6" id="KW-0489">Methyltransferase</keyword>
<dbReference type="SUPFAM" id="SSF53335">
    <property type="entry name" value="S-adenosyl-L-methionine-dependent methyltransferases"/>
    <property type="match status" value="1"/>
</dbReference>